<dbReference type="EMBL" id="CAAALY010105916">
    <property type="protein sequence ID" value="VEL29758.1"/>
    <property type="molecule type" value="Genomic_DNA"/>
</dbReference>
<gene>
    <name evidence="1" type="ORF">PXEA_LOCUS23198</name>
</gene>
<sequence length="148" mass="16598">MSFLVGLSVAVISSRHLPCPLVVQQENRCLTVFWKLLIWQQGETLDNSFVLTDRVEAIIICVGVERDLVTHLQSTLQGVEHCALAPLVGSSSRHPPSPLPRNGISTLPVGTFGVIRTQDKIFMLRWIEATGLIFTFFDAIWTWQELNI</sequence>
<keyword evidence="2" id="KW-1185">Reference proteome</keyword>
<dbReference type="AlphaFoldDB" id="A0A3S5CKZ4"/>
<reference evidence="1" key="1">
    <citation type="submission" date="2018-11" db="EMBL/GenBank/DDBJ databases">
        <authorList>
            <consortium name="Pathogen Informatics"/>
        </authorList>
    </citation>
    <scope>NUCLEOTIDE SEQUENCE</scope>
</reference>
<dbReference type="Proteomes" id="UP000784294">
    <property type="component" value="Unassembled WGS sequence"/>
</dbReference>
<protein>
    <submittedName>
        <fullName evidence="1">Uncharacterized protein</fullName>
    </submittedName>
</protein>
<name>A0A3S5CKZ4_9PLAT</name>
<organism evidence="1 2">
    <name type="scientific">Protopolystoma xenopodis</name>
    <dbReference type="NCBI Taxonomy" id="117903"/>
    <lineage>
        <taxon>Eukaryota</taxon>
        <taxon>Metazoa</taxon>
        <taxon>Spiralia</taxon>
        <taxon>Lophotrochozoa</taxon>
        <taxon>Platyhelminthes</taxon>
        <taxon>Monogenea</taxon>
        <taxon>Polyopisthocotylea</taxon>
        <taxon>Polystomatidea</taxon>
        <taxon>Polystomatidae</taxon>
        <taxon>Protopolystoma</taxon>
    </lineage>
</organism>
<comment type="caution">
    <text evidence="1">The sequence shown here is derived from an EMBL/GenBank/DDBJ whole genome shotgun (WGS) entry which is preliminary data.</text>
</comment>
<accession>A0A3S5CKZ4</accession>
<evidence type="ECO:0000313" key="2">
    <source>
        <dbReference type="Proteomes" id="UP000784294"/>
    </source>
</evidence>
<evidence type="ECO:0000313" key="1">
    <source>
        <dbReference type="EMBL" id="VEL29758.1"/>
    </source>
</evidence>
<proteinExistence type="predicted"/>